<dbReference type="InterPro" id="IPR014729">
    <property type="entry name" value="Rossmann-like_a/b/a_fold"/>
</dbReference>
<evidence type="ECO:0000259" key="2">
    <source>
        <dbReference type="Pfam" id="PF00582"/>
    </source>
</evidence>
<evidence type="ECO:0000313" key="4">
    <source>
        <dbReference type="Proteomes" id="UP001596378"/>
    </source>
</evidence>
<dbReference type="Proteomes" id="UP001596378">
    <property type="component" value="Unassembled WGS sequence"/>
</dbReference>
<accession>A0ABW2FBW1</accession>
<name>A0ABW2FBW1_9BACL</name>
<comment type="caution">
    <text evidence="3">The sequence shown here is derived from an EMBL/GenBank/DDBJ whole genome shotgun (WGS) entry which is preliminary data.</text>
</comment>
<reference evidence="4" key="1">
    <citation type="journal article" date="2019" name="Int. J. Syst. Evol. Microbiol.">
        <title>The Global Catalogue of Microorganisms (GCM) 10K type strain sequencing project: providing services to taxonomists for standard genome sequencing and annotation.</title>
        <authorList>
            <consortium name="The Broad Institute Genomics Platform"/>
            <consortium name="The Broad Institute Genome Sequencing Center for Infectious Disease"/>
            <person name="Wu L."/>
            <person name="Ma J."/>
        </authorList>
    </citation>
    <scope>NUCLEOTIDE SEQUENCE [LARGE SCALE GENOMIC DNA]</scope>
    <source>
        <strain evidence="4">KCTC 12907</strain>
    </source>
</reference>
<dbReference type="CDD" id="cd00293">
    <property type="entry name" value="USP-like"/>
    <property type="match status" value="1"/>
</dbReference>
<dbReference type="PANTHER" id="PTHR46268">
    <property type="entry name" value="STRESS RESPONSE PROTEIN NHAX"/>
    <property type="match status" value="1"/>
</dbReference>
<dbReference type="SUPFAM" id="SSF52402">
    <property type="entry name" value="Adenine nucleotide alpha hydrolases-like"/>
    <property type="match status" value="1"/>
</dbReference>
<protein>
    <submittedName>
        <fullName evidence="3">Universal stress protein</fullName>
    </submittedName>
</protein>
<evidence type="ECO:0000313" key="3">
    <source>
        <dbReference type="EMBL" id="MFC7150758.1"/>
    </source>
</evidence>
<feature type="domain" description="UspA" evidence="2">
    <location>
        <begin position="3"/>
        <end position="143"/>
    </location>
</feature>
<organism evidence="3 4">
    <name type="scientific">Cohnella cellulosilytica</name>
    <dbReference type="NCBI Taxonomy" id="986710"/>
    <lineage>
        <taxon>Bacteria</taxon>
        <taxon>Bacillati</taxon>
        <taxon>Bacillota</taxon>
        <taxon>Bacilli</taxon>
        <taxon>Bacillales</taxon>
        <taxon>Paenibacillaceae</taxon>
        <taxon>Cohnella</taxon>
    </lineage>
</organism>
<sequence length="143" mass="15375">MIFNHILVPYDGSEPAGRALDKAIQLARRDTGTRITVAHVINLLPVAIGDMTFAQPESYQEEVRKQGEQIIENVKQQVGELPGSDVVILAGSPASAILDYAESSACDLIIIGSRGLGAFRELMVGSVSHNVILHSPIPVMVMK</sequence>
<dbReference type="PANTHER" id="PTHR46268:SF6">
    <property type="entry name" value="UNIVERSAL STRESS PROTEIN UP12"/>
    <property type="match status" value="1"/>
</dbReference>
<evidence type="ECO:0000256" key="1">
    <source>
        <dbReference type="ARBA" id="ARBA00008791"/>
    </source>
</evidence>
<dbReference type="Gene3D" id="3.40.50.620">
    <property type="entry name" value="HUPs"/>
    <property type="match status" value="1"/>
</dbReference>
<comment type="similarity">
    <text evidence="1">Belongs to the universal stress protein A family.</text>
</comment>
<dbReference type="PRINTS" id="PR01438">
    <property type="entry name" value="UNVRSLSTRESS"/>
</dbReference>
<dbReference type="RefSeq" id="WP_378053309.1">
    <property type="nucleotide sequence ID" value="NZ_JBHMDN010000073.1"/>
</dbReference>
<dbReference type="InterPro" id="IPR006015">
    <property type="entry name" value="Universal_stress_UspA"/>
</dbReference>
<dbReference type="InterPro" id="IPR006016">
    <property type="entry name" value="UspA"/>
</dbReference>
<keyword evidence="4" id="KW-1185">Reference proteome</keyword>
<proteinExistence type="inferred from homology"/>
<dbReference type="Pfam" id="PF00582">
    <property type="entry name" value="Usp"/>
    <property type="match status" value="1"/>
</dbReference>
<gene>
    <name evidence="3" type="ORF">ACFQMJ_19675</name>
</gene>
<dbReference type="EMBL" id="JBHTAI010000012">
    <property type="protein sequence ID" value="MFC7150758.1"/>
    <property type="molecule type" value="Genomic_DNA"/>
</dbReference>